<dbReference type="PANTHER" id="PTHR36766:SF40">
    <property type="entry name" value="DISEASE RESISTANCE PROTEIN RGA3"/>
    <property type="match status" value="1"/>
</dbReference>
<evidence type="ECO:0000313" key="3">
    <source>
        <dbReference type="Proteomes" id="UP000306102"/>
    </source>
</evidence>
<accession>A0A4S4EGZ6</accession>
<sequence>MVLNSISNLNGLTSLTIIGYADKMVCFPKDFLRNLTLLESLVIENYHELKVLPRDLASLVTLKSLKIEGCPKLESLPEEGLRGCESFQSLHIINCRELERQCEKGKGEDWYKIAHIPEITIKIGLLQNGHKCLKFAFYTVDGMNLWLPMTGCCHALWVTMAAASIEVAVASNALLVGRFWVVHGYEII</sequence>
<dbReference type="SUPFAM" id="SSF52058">
    <property type="entry name" value="L domain-like"/>
    <property type="match status" value="1"/>
</dbReference>
<reference evidence="2 3" key="1">
    <citation type="journal article" date="2018" name="Proc. Natl. Acad. Sci. U.S.A.">
        <title>Draft genome sequence of Camellia sinensis var. sinensis provides insights into the evolution of the tea genome and tea quality.</title>
        <authorList>
            <person name="Wei C."/>
            <person name="Yang H."/>
            <person name="Wang S."/>
            <person name="Zhao J."/>
            <person name="Liu C."/>
            <person name="Gao L."/>
            <person name="Xia E."/>
            <person name="Lu Y."/>
            <person name="Tai Y."/>
            <person name="She G."/>
            <person name="Sun J."/>
            <person name="Cao H."/>
            <person name="Tong W."/>
            <person name="Gao Q."/>
            <person name="Li Y."/>
            <person name="Deng W."/>
            <person name="Jiang X."/>
            <person name="Wang W."/>
            <person name="Chen Q."/>
            <person name="Zhang S."/>
            <person name="Li H."/>
            <person name="Wu J."/>
            <person name="Wang P."/>
            <person name="Li P."/>
            <person name="Shi C."/>
            <person name="Zheng F."/>
            <person name="Jian J."/>
            <person name="Huang B."/>
            <person name="Shan D."/>
            <person name="Shi M."/>
            <person name="Fang C."/>
            <person name="Yue Y."/>
            <person name="Li F."/>
            <person name="Li D."/>
            <person name="Wei S."/>
            <person name="Han B."/>
            <person name="Jiang C."/>
            <person name="Yin Y."/>
            <person name="Xia T."/>
            <person name="Zhang Z."/>
            <person name="Bennetzen J.L."/>
            <person name="Zhao S."/>
            <person name="Wan X."/>
        </authorList>
    </citation>
    <scope>NUCLEOTIDE SEQUENCE [LARGE SCALE GENOMIC DNA]</scope>
    <source>
        <strain evidence="3">cv. Shuchazao</strain>
        <tissue evidence="2">Leaf</tissue>
    </source>
</reference>
<protein>
    <submittedName>
        <fullName evidence="2">Uncharacterized protein</fullName>
    </submittedName>
</protein>
<dbReference type="Proteomes" id="UP000306102">
    <property type="component" value="Unassembled WGS sequence"/>
</dbReference>
<organism evidence="2 3">
    <name type="scientific">Camellia sinensis var. sinensis</name>
    <name type="common">China tea</name>
    <dbReference type="NCBI Taxonomy" id="542762"/>
    <lineage>
        <taxon>Eukaryota</taxon>
        <taxon>Viridiplantae</taxon>
        <taxon>Streptophyta</taxon>
        <taxon>Embryophyta</taxon>
        <taxon>Tracheophyta</taxon>
        <taxon>Spermatophyta</taxon>
        <taxon>Magnoliopsida</taxon>
        <taxon>eudicotyledons</taxon>
        <taxon>Gunneridae</taxon>
        <taxon>Pentapetalae</taxon>
        <taxon>asterids</taxon>
        <taxon>Ericales</taxon>
        <taxon>Theaceae</taxon>
        <taxon>Camellia</taxon>
    </lineage>
</organism>
<dbReference type="GO" id="GO:0006952">
    <property type="term" value="P:defense response"/>
    <property type="evidence" value="ECO:0007669"/>
    <property type="project" value="UniProtKB-KW"/>
</dbReference>
<dbReference type="InterPro" id="IPR032675">
    <property type="entry name" value="LRR_dom_sf"/>
</dbReference>
<evidence type="ECO:0000313" key="2">
    <source>
        <dbReference type="EMBL" id="THG15743.1"/>
    </source>
</evidence>
<dbReference type="EMBL" id="SDRB02004522">
    <property type="protein sequence ID" value="THG15743.1"/>
    <property type="molecule type" value="Genomic_DNA"/>
</dbReference>
<keyword evidence="1" id="KW-0611">Plant defense</keyword>
<comment type="caution">
    <text evidence="2">The sequence shown here is derived from an EMBL/GenBank/DDBJ whole genome shotgun (WGS) entry which is preliminary data.</text>
</comment>
<keyword evidence="3" id="KW-1185">Reference proteome</keyword>
<name>A0A4S4EGZ6_CAMSN</name>
<dbReference type="Gene3D" id="3.80.10.10">
    <property type="entry name" value="Ribonuclease Inhibitor"/>
    <property type="match status" value="1"/>
</dbReference>
<gene>
    <name evidence="2" type="ORF">TEA_009867</name>
</gene>
<dbReference type="PANTHER" id="PTHR36766">
    <property type="entry name" value="PLANT BROAD-SPECTRUM MILDEW RESISTANCE PROTEIN RPW8"/>
    <property type="match status" value="1"/>
</dbReference>
<dbReference type="AlphaFoldDB" id="A0A4S4EGZ6"/>
<evidence type="ECO:0000256" key="1">
    <source>
        <dbReference type="ARBA" id="ARBA00022821"/>
    </source>
</evidence>
<proteinExistence type="predicted"/>